<evidence type="ECO:0000256" key="7">
    <source>
        <dbReference type="ARBA" id="ARBA00023125"/>
    </source>
</evidence>
<accession>A0A7J6LMP1</accession>
<evidence type="ECO:0000313" key="12">
    <source>
        <dbReference type="Proteomes" id="UP000570595"/>
    </source>
</evidence>
<evidence type="ECO:0000256" key="9">
    <source>
        <dbReference type="ARBA" id="ARBA00023242"/>
    </source>
</evidence>
<dbReference type="PANTHER" id="PTHR10150">
    <property type="entry name" value="DNA REPAIR ENDONUCLEASE XPF"/>
    <property type="match status" value="1"/>
</dbReference>
<comment type="similarity">
    <text evidence="2">Belongs to the XPF family.</text>
</comment>
<dbReference type="GO" id="GO:0000724">
    <property type="term" value="P:double-strand break repair via homologous recombination"/>
    <property type="evidence" value="ECO:0007669"/>
    <property type="project" value="TreeGrafter"/>
</dbReference>
<dbReference type="GO" id="GO:0000110">
    <property type="term" value="C:nucleotide-excision repair factor 1 complex"/>
    <property type="evidence" value="ECO:0007669"/>
    <property type="project" value="TreeGrafter"/>
</dbReference>
<evidence type="ECO:0000256" key="1">
    <source>
        <dbReference type="ARBA" id="ARBA00004123"/>
    </source>
</evidence>
<dbReference type="OrthoDB" id="361020at2759"/>
<dbReference type="EMBL" id="JABAHT010000227">
    <property type="protein sequence ID" value="KAF4660555.1"/>
    <property type="molecule type" value="Genomic_DNA"/>
</dbReference>
<dbReference type="SUPFAM" id="SSF52980">
    <property type="entry name" value="Restriction endonuclease-like"/>
    <property type="match status" value="1"/>
</dbReference>
<dbReference type="SUPFAM" id="SSF47781">
    <property type="entry name" value="RuvA domain 2-like"/>
    <property type="match status" value="1"/>
</dbReference>
<dbReference type="Gene3D" id="1.10.150.20">
    <property type="entry name" value="5' to 3' exonuclease, C-terminal subdomain"/>
    <property type="match status" value="1"/>
</dbReference>
<feature type="domain" description="ERCC4" evidence="10">
    <location>
        <begin position="684"/>
        <end position="764"/>
    </location>
</feature>
<keyword evidence="9" id="KW-0539">Nucleus</keyword>
<keyword evidence="6" id="KW-0378">Hydrolase</keyword>
<dbReference type="SMART" id="SM00891">
    <property type="entry name" value="ERCC4"/>
    <property type="match status" value="1"/>
</dbReference>
<name>A0A7J6LMP1_PEROL</name>
<proteinExistence type="inferred from homology"/>
<dbReference type="FunFam" id="3.40.50.10130:FF:000002">
    <property type="entry name" value="DNA repair endonuclease XPF"/>
    <property type="match status" value="1"/>
</dbReference>
<dbReference type="Pfam" id="PF02732">
    <property type="entry name" value="ERCC4"/>
    <property type="match status" value="1"/>
</dbReference>
<keyword evidence="3" id="KW-0540">Nuclease</keyword>
<evidence type="ECO:0000313" key="11">
    <source>
        <dbReference type="EMBL" id="KAF4660555.1"/>
    </source>
</evidence>
<dbReference type="GO" id="GO:1901255">
    <property type="term" value="P:nucleotide-excision repair involved in interstrand cross-link repair"/>
    <property type="evidence" value="ECO:0007669"/>
    <property type="project" value="TreeGrafter"/>
</dbReference>
<dbReference type="GO" id="GO:0003684">
    <property type="term" value="F:damaged DNA binding"/>
    <property type="evidence" value="ECO:0007669"/>
    <property type="project" value="TreeGrafter"/>
</dbReference>
<reference evidence="11 12" key="1">
    <citation type="submission" date="2020-04" db="EMBL/GenBank/DDBJ databases">
        <title>Perkinsus olseni comparative genomics.</title>
        <authorList>
            <person name="Bogema D.R."/>
        </authorList>
    </citation>
    <scope>NUCLEOTIDE SEQUENCE [LARGE SCALE GENOMIC DNA]</scope>
    <source>
        <strain evidence="11">ATCC PRA-179</strain>
    </source>
</reference>
<comment type="subcellular location">
    <subcellularLocation>
        <location evidence="1">Nucleus</location>
    </subcellularLocation>
</comment>
<dbReference type="CDD" id="cd20078">
    <property type="entry name" value="XPF_nuclease_XPF_euk"/>
    <property type="match status" value="1"/>
</dbReference>
<dbReference type="InterPro" id="IPR047520">
    <property type="entry name" value="XPF_nuclease"/>
</dbReference>
<dbReference type="GO" id="GO:0000712">
    <property type="term" value="P:resolution of meiotic recombination intermediates"/>
    <property type="evidence" value="ECO:0007669"/>
    <property type="project" value="TreeGrafter"/>
</dbReference>
<keyword evidence="5" id="KW-0227">DNA damage</keyword>
<dbReference type="AlphaFoldDB" id="A0A7J6LMP1"/>
<sequence length="937" mass="102861">MSTASSPVADPATTSGNRIALLPLPYHARIAEHIEGKLRGGGGALVVMGQGLGACELVSALLRRLQSCRPVGEPLVLVINAREGEAECIGATPVTADVAPTQRDEMYLAGGCLAITSRILVTDFLTNRLTTEIVAGMVVLNAHTTSHCEQFACELYRERKQKGRGFIAAFTDNPVRCRTLMNVESLLRELQIGSSSIVLVPRFRVEVMESFKQEKDETAADGQQRAAQDDTTGVRVLSIPLPAQIAEAEKTLNTILEANFEDIAKSKGVIDAGIPIFPQGLPKGALRGLAAIDEWFTLRPQLSLVWDQLGRRTQNMIRDADVLERLTYKLRSGDATAFFVSLLDAISAHPDSPWVNAGATYKLISQARQRLYNFDARGLHLHMDPPPKWAMLQKAINDEGADHDAALPATLRPFHPTHVFSAVRVLKEGPSSFSLPEIRVAVVTHAQTSSYMTKTLVDRGPEAALLQSFQSLLYEMRSNDYYRPKQAGSNLGILKKEADLLKEELYNMPDRCANVCSRSLEGVRDVIVDNGENVAVAVEAGISELLLPLLSVMINVVDAFKGDGYMTTRLAEFQPNVILLYDAPTILPIRVAERYTSYVKNRGDPLVHTVIIQVLNSHESRRLAQSGVQEQQAFHELISMEKTVATSKPKDEWVPLTTPVGGVAAASSRAGGRKRKREEEMRQTVIVDVRELRSNLPLELHRKGLTLLPYTLPVGDFILSRDICIERKALPDLIGSLASGRLYRQAVSMSFNYRMPSLLVEVQETEAGALMRGNSARISDSDNISRLVALVLHFPSLRLMWSLSDRSTANLFVALKVRAVQQPDPVEAMKKKVEGSMADETIEEGGPVQFDLASKKAQSANPASTRTAASEILLNCPGITPHILTVLRNSPKANTLKKLVKLDVETMTELMGPSAAKTFHKFVNTPLKKELKDVTSE</sequence>
<evidence type="ECO:0000256" key="2">
    <source>
        <dbReference type="ARBA" id="ARBA00010015"/>
    </source>
</evidence>
<gene>
    <name evidence="11" type="primary">ERCC4</name>
    <name evidence="11" type="ORF">FOZ61_003926</name>
</gene>
<dbReference type="InterPro" id="IPR006166">
    <property type="entry name" value="ERCC4_domain"/>
</dbReference>
<dbReference type="Proteomes" id="UP000570595">
    <property type="component" value="Unassembled WGS sequence"/>
</dbReference>
<comment type="caution">
    <text evidence="11">The sequence shown here is derived from an EMBL/GenBank/DDBJ whole genome shotgun (WGS) entry which is preliminary data.</text>
</comment>
<keyword evidence="4 11" id="KW-0255">Endonuclease</keyword>
<dbReference type="InterPro" id="IPR010994">
    <property type="entry name" value="RuvA_2-like"/>
</dbReference>
<evidence type="ECO:0000256" key="4">
    <source>
        <dbReference type="ARBA" id="ARBA00022759"/>
    </source>
</evidence>
<protein>
    <submittedName>
        <fullName evidence="11">DNA repair endonuclease XPF</fullName>
    </submittedName>
</protein>
<dbReference type="PANTHER" id="PTHR10150:SF0">
    <property type="entry name" value="DNA REPAIR ENDONUCLEASE XPF"/>
    <property type="match status" value="1"/>
</dbReference>
<evidence type="ECO:0000256" key="8">
    <source>
        <dbReference type="ARBA" id="ARBA00023204"/>
    </source>
</evidence>
<evidence type="ECO:0000259" key="10">
    <source>
        <dbReference type="SMART" id="SM00891"/>
    </source>
</evidence>
<dbReference type="InterPro" id="IPR011335">
    <property type="entry name" value="Restrct_endonuc-II-like"/>
</dbReference>
<evidence type="ECO:0000256" key="3">
    <source>
        <dbReference type="ARBA" id="ARBA00022722"/>
    </source>
</evidence>
<dbReference type="GO" id="GO:0000014">
    <property type="term" value="F:single-stranded DNA endodeoxyribonuclease activity"/>
    <property type="evidence" value="ECO:0007669"/>
    <property type="project" value="TreeGrafter"/>
</dbReference>
<evidence type="ECO:0000256" key="6">
    <source>
        <dbReference type="ARBA" id="ARBA00022801"/>
    </source>
</evidence>
<keyword evidence="8" id="KW-0234">DNA repair</keyword>
<evidence type="ECO:0000256" key="5">
    <source>
        <dbReference type="ARBA" id="ARBA00022763"/>
    </source>
</evidence>
<dbReference type="GO" id="GO:0003697">
    <property type="term" value="F:single-stranded DNA binding"/>
    <property type="evidence" value="ECO:0007669"/>
    <property type="project" value="TreeGrafter"/>
</dbReference>
<organism evidence="11 12">
    <name type="scientific">Perkinsus olseni</name>
    <name type="common">Perkinsus atlanticus</name>
    <dbReference type="NCBI Taxonomy" id="32597"/>
    <lineage>
        <taxon>Eukaryota</taxon>
        <taxon>Sar</taxon>
        <taxon>Alveolata</taxon>
        <taxon>Perkinsozoa</taxon>
        <taxon>Perkinsea</taxon>
        <taxon>Perkinsida</taxon>
        <taxon>Perkinsidae</taxon>
        <taxon>Perkinsus</taxon>
    </lineage>
</organism>
<keyword evidence="7" id="KW-0238">DNA-binding</keyword>
<dbReference type="Gene3D" id="3.40.50.10130">
    <property type="match status" value="1"/>
</dbReference>